<name>A0AAE3YH16_9MICC</name>
<keyword evidence="3" id="KW-1185">Reference proteome</keyword>
<protein>
    <submittedName>
        <fullName evidence="2">Uncharacterized protein</fullName>
    </submittedName>
</protein>
<keyword evidence="1" id="KW-0472">Membrane</keyword>
<dbReference type="AlphaFoldDB" id="A0AAE3YH16"/>
<gene>
    <name evidence="2" type="ORF">J2S35_000791</name>
</gene>
<evidence type="ECO:0000313" key="2">
    <source>
        <dbReference type="EMBL" id="MDR6891851.1"/>
    </source>
</evidence>
<feature type="transmembrane region" description="Helical" evidence="1">
    <location>
        <begin position="30"/>
        <end position="46"/>
    </location>
</feature>
<reference evidence="2" key="1">
    <citation type="submission" date="2023-07" db="EMBL/GenBank/DDBJ databases">
        <title>Sequencing the genomes of 1000 actinobacteria strains.</title>
        <authorList>
            <person name="Klenk H.-P."/>
        </authorList>
    </citation>
    <scope>NUCLEOTIDE SEQUENCE</scope>
    <source>
        <strain evidence="2">DSM 13988</strain>
    </source>
</reference>
<keyword evidence="1" id="KW-0812">Transmembrane</keyword>
<proteinExistence type="predicted"/>
<keyword evidence="1" id="KW-1133">Transmembrane helix</keyword>
<sequence length="56" mass="6010">MSTSRKILATAVILATVVLTRCVENVSSNITLALTIVALGLILAPSRKTGYRKPRQ</sequence>
<evidence type="ECO:0000313" key="3">
    <source>
        <dbReference type="Proteomes" id="UP001247307"/>
    </source>
</evidence>
<comment type="caution">
    <text evidence="2">The sequence shown here is derived from an EMBL/GenBank/DDBJ whole genome shotgun (WGS) entry which is preliminary data.</text>
</comment>
<dbReference type="Proteomes" id="UP001247307">
    <property type="component" value="Unassembled WGS sequence"/>
</dbReference>
<dbReference type="EMBL" id="JAVDUI010000001">
    <property type="protein sequence ID" value="MDR6891851.1"/>
    <property type="molecule type" value="Genomic_DNA"/>
</dbReference>
<accession>A0AAE3YH16</accession>
<dbReference type="RefSeq" id="WP_309850112.1">
    <property type="nucleotide sequence ID" value="NZ_BAAAIU010000044.1"/>
</dbReference>
<evidence type="ECO:0000256" key="1">
    <source>
        <dbReference type="SAM" id="Phobius"/>
    </source>
</evidence>
<organism evidence="2 3">
    <name type="scientific">Falsarthrobacter nasiphocae</name>
    <dbReference type="NCBI Taxonomy" id="189863"/>
    <lineage>
        <taxon>Bacteria</taxon>
        <taxon>Bacillati</taxon>
        <taxon>Actinomycetota</taxon>
        <taxon>Actinomycetes</taxon>
        <taxon>Micrococcales</taxon>
        <taxon>Micrococcaceae</taxon>
        <taxon>Falsarthrobacter</taxon>
    </lineage>
</organism>